<sequence>MSDGHVHVLRIEGLQWVVESACGGEGRLFFPSREAAIAAGTAKAVEKCVDLVVHTRDGRIGRRISFGKEGENRRSMLVNARSSSKTAGSPPPRQ</sequence>
<evidence type="ECO:0000256" key="1">
    <source>
        <dbReference type="SAM" id="MobiDB-lite"/>
    </source>
</evidence>
<dbReference type="EMBL" id="LT991976">
    <property type="protein sequence ID" value="SPK71614.1"/>
    <property type="molecule type" value="Genomic_DNA"/>
</dbReference>
<gene>
    <name evidence="2" type="ORF">CT19425_40054</name>
</gene>
<organism evidence="2 3">
    <name type="scientific">Cupriavidus taiwanensis</name>
    <dbReference type="NCBI Taxonomy" id="164546"/>
    <lineage>
        <taxon>Bacteria</taxon>
        <taxon>Pseudomonadati</taxon>
        <taxon>Pseudomonadota</taxon>
        <taxon>Betaproteobacteria</taxon>
        <taxon>Burkholderiales</taxon>
        <taxon>Burkholderiaceae</taxon>
        <taxon>Cupriavidus</taxon>
    </lineage>
</organism>
<dbReference type="RefSeq" id="WP_115661596.1">
    <property type="nucleotide sequence ID" value="NZ_LT991976.1"/>
</dbReference>
<dbReference type="Pfam" id="PF09954">
    <property type="entry name" value="DUF2188"/>
    <property type="match status" value="1"/>
</dbReference>
<evidence type="ECO:0000313" key="2">
    <source>
        <dbReference type="EMBL" id="SPK71614.1"/>
    </source>
</evidence>
<proteinExistence type="predicted"/>
<feature type="region of interest" description="Disordered" evidence="1">
    <location>
        <begin position="71"/>
        <end position="94"/>
    </location>
</feature>
<evidence type="ECO:0008006" key="4">
    <source>
        <dbReference type="Google" id="ProtNLM"/>
    </source>
</evidence>
<protein>
    <recommendedName>
        <fullName evidence="4">DUF2188 domain-containing protein</fullName>
    </recommendedName>
</protein>
<accession>A0A375I9Y4</accession>
<name>A0A375I9Y4_9BURK</name>
<evidence type="ECO:0000313" key="3">
    <source>
        <dbReference type="Proteomes" id="UP000255505"/>
    </source>
</evidence>
<dbReference type="Proteomes" id="UP000255505">
    <property type="component" value="Chromosome I"/>
</dbReference>
<reference evidence="2 3" key="1">
    <citation type="submission" date="2018-01" db="EMBL/GenBank/DDBJ databases">
        <authorList>
            <person name="Gaut B.S."/>
            <person name="Morton B.R."/>
            <person name="Clegg M.T."/>
            <person name="Duvall M.R."/>
        </authorList>
    </citation>
    <scope>NUCLEOTIDE SEQUENCE [LARGE SCALE GENOMIC DNA]</scope>
    <source>
        <strain evidence="2">Cupriavidus taiwanensis LMG 19425</strain>
    </source>
</reference>
<dbReference type="InterPro" id="IPR018691">
    <property type="entry name" value="DUF2188"/>
</dbReference>
<dbReference type="AlphaFoldDB" id="A0A375I9Y4"/>